<dbReference type="PANTHER" id="PTHR38436">
    <property type="entry name" value="POLYKETIDE CYCLASE SNOAL-LIKE DOMAIN"/>
    <property type="match status" value="1"/>
</dbReference>
<dbReference type="InterPro" id="IPR032710">
    <property type="entry name" value="NTF2-like_dom_sf"/>
</dbReference>
<dbReference type="STRING" id="1227493.C483_01736"/>
<evidence type="ECO:0000313" key="2">
    <source>
        <dbReference type="Proteomes" id="UP000011519"/>
    </source>
</evidence>
<sequence length="145" mass="16435">MAVDASTAPSAVVRREIETVWNDDNLDMIDELVADEFTYHNPMIDEPIRGPADYRTLVENFRGAVPDYEMTVEEMISDGKIVATRFRATGTQERPLLDIEPTGAEIDITGMMFDRIEDGKLVERRVNDDAFGLLRQLGVVERQPF</sequence>
<name>M0A8G9_9EURY</name>
<dbReference type="AlphaFoldDB" id="M0A8G9"/>
<proteinExistence type="predicted"/>
<protein>
    <recommendedName>
        <fullName evidence="3">Ester cyclase</fullName>
    </recommendedName>
</protein>
<reference evidence="1 2" key="1">
    <citation type="journal article" date="2014" name="PLoS Genet.">
        <title>Phylogenetically driven sequencing of extremely halophilic archaea reveals strategies for static and dynamic osmo-response.</title>
        <authorList>
            <person name="Becker E.A."/>
            <person name="Seitzer P.M."/>
            <person name="Tritt A."/>
            <person name="Larsen D."/>
            <person name="Krusor M."/>
            <person name="Yao A.I."/>
            <person name="Wu D."/>
            <person name="Madern D."/>
            <person name="Eisen J.A."/>
            <person name="Darling A.E."/>
            <person name="Facciotti M.T."/>
        </authorList>
    </citation>
    <scope>NUCLEOTIDE SEQUENCE [LARGE SCALE GENOMIC DNA]</scope>
    <source>
        <strain evidence="1 2">JCM 10989</strain>
    </source>
</reference>
<dbReference type="OrthoDB" id="8685at2157"/>
<evidence type="ECO:0008006" key="3">
    <source>
        <dbReference type="Google" id="ProtNLM"/>
    </source>
</evidence>
<dbReference type="PANTHER" id="PTHR38436:SF1">
    <property type="entry name" value="ESTER CYCLASE"/>
    <property type="match status" value="1"/>
</dbReference>
<evidence type="ECO:0000313" key="1">
    <source>
        <dbReference type="EMBL" id="ELY95045.1"/>
    </source>
</evidence>
<dbReference type="Pfam" id="PF07366">
    <property type="entry name" value="SnoaL"/>
    <property type="match status" value="1"/>
</dbReference>
<comment type="caution">
    <text evidence="1">The sequence shown here is derived from an EMBL/GenBank/DDBJ whole genome shotgun (WGS) entry which is preliminary data.</text>
</comment>
<dbReference type="SUPFAM" id="SSF54427">
    <property type="entry name" value="NTF2-like"/>
    <property type="match status" value="1"/>
</dbReference>
<dbReference type="EMBL" id="AOIM01000009">
    <property type="protein sequence ID" value="ELY95045.1"/>
    <property type="molecule type" value="Genomic_DNA"/>
</dbReference>
<dbReference type="RefSeq" id="WP_006651614.1">
    <property type="nucleotide sequence ID" value="NZ_AOIM01000009.1"/>
</dbReference>
<gene>
    <name evidence="1" type="ORF">C483_01736</name>
</gene>
<dbReference type="Proteomes" id="UP000011519">
    <property type="component" value="Unassembled WGS sequence"/>
</dbReference>
<accession>M0A8G9</accession>
<dbReference type="GO" id="GO:0030638">
    <property type="term" value="P:polyketide metabolic process"/>
    <property type="evidence" value="ECO:0007669"/>
    <property type="project" value="InterPro"/>
</dbReference>
<dbReference type="Gene3D" id="3.10.450.50">
    <property type="match status" value="1"/>
</dbReference>
<keyword evidence="2" id="KW-1185">Reference proteome</keyword>
<organism evidence="1 2">
    <name type="scientific">Natrialba hulunbeirensis JCM 10989</name>
    <dbReference type="NCBI Taxonomy" id="1227493"/>
    <lineage>
        <taxon>Archaea</taxon>
        <taxon>Methanobacteriati</taxon>
        <taxon>Methanobacteriota</taxon>
        <taxon>Stenosarchaea group</taxon>
        <taxon>Halobacteria</taxon>
        <taxon>Halobacteriales</taxon>
        <taxon>Natrialbaceae</taxon>
        <taxon>Natrialba</taxon>
    </lineage>
</organism>
<dbReference type="PATRIC" id="fig|1227493.4.peg.330"/>
<dbReference type="InterPro" id="IPR009959">
    <property type="entry name" value="Cyclase_SnoaL-like"/>
</dbReference>